<keyword evidence="6" id="KW-0521">NADP</keyword>
<comment type="catalytic activity">
    <reaction evidence="5 6">
        <text>dTDP-beta-L-rhamnose + NADP(+) = dTDP-4-dehydro-beta-L-rhamnose + NADPH + H(+)</text>
        <dbReference type="Rhea" id="RHEA:21796"/>
        <dbReference type="ChEBI" id="CHEBI:15378"/>
        <dbReference type="ChEBI" id="CHEBI:57510"/>
        <dbReference type="ChEBI" id="CHEBI:57783"/>
        <dbReference type="ChEBI" id="CHEBI:58349"/>
        <dbReference type="ChEBI" id="CHEBI:62830"/>
        <dbReference type="EC" id="1.1.1.133"/>
    </reaction>
</comment>
<dbReference type="UniPathway" id="UPA00281"/>
<accession>A0A127M1S9</accession>
<gene>
    <name evidence="8" type="ORF">AZF00_02285</name>
</gene>
<dbReference type="InterPro" id="IPR029903">
    <property type="entry name" value="RmlD-like-bd"/>
</dbReference>
<protein>
    <recommendedName>
        <fullName evidence="4 6">dTDP-4-dehydrorhamnose reductase</fullName>
        <ecNumber evidence="3 6">1.1.1.133</ecNumber>
    </recommendedName>
</protein>
<dbReference type="PANTHER" id="PTHR10491">
    <property type="entry name" value="DTDP-4-DEHYDRORHAMNOSE REDUCTASE"/>
    <property type="match status" value="1"/>
</dbReference>
<dbReference type="AlphaFoldDB" id="A0A127M1S9"/>
<evidence type="ECO:0000259" key="7">
    <source>
        <dbReference type="Pfam" id="PF04321"/>
    </source>
</evidence>
<dbReference type="GO" id="GO:0019305">
    <property type="term" value="P:dTDP-rhamnose biosynthetic process"/>
    <property type="evidence" value="ECO:0007669"/>
    <property type="project" value="UniProtKB-UniPathway"/>
</dbReference>
<comment type="pathway">
    <text evidence="1 6">Carbohydrate biosynthesis; dTDP-L-rhamnose biosynthesis.</text>
</comment>
<evidence type="ECO:0000256" key="2">
    <source>
        <dbReference type="ARBA" id="ARBA00010944"/>
    </source>
</evidence>
<name>A0A127M1S9_9GAMM</name>
<dbReference type="UniPathway" id="UPA00124"/>
<proteinExistence type="inferred from homology"/>
<dbReference type="KEGG" id="zal:AZF00_02285"/>
<evidence type="ECO:0000256" key="6">
    <source>
        <dbReference type="RuleBase" id="RU364082"/>
    </source>
</evidence>
<comment type="function">
    <text evidence="6">Catalyzes the reduction of dTDP-6-deoxy-L-lyxo-4-hexulose to yield dTDP-L-rhamnose.</text>
</comment>
<dbReference type="GO" id="GO:0008831">
    <property type="term" value="F:dTDP-4-dehydrorhamnose reductase activity"/>
    <property type="evidence" value="ECO:0007669"/>
    <property type="project" value="UniProtKB-EC"/>
</dbReference>
<evidence type="ECO:0000256" key="1">
    <source>
        <dbReference type="ARBA" id="ARBA00004781"/>
    </source>
</evidence>
<dbReference type="Gene3D" id="3.90.25.10">
    <property type="entry name" value="UDP-galactose 4-epimerase, domain 1"/>
    <property type="match status" value="1"/>
</dbReference>
<evidence type="ECO:0000256" key="5">
    <source>
        <dbReference type="ARBA" id="ARBA00048200"/>
    </source>
</evidence>
<dbReference type="GO" id="GO:0009243">
    <property type="term" value="P:O antigen biosynthetic process"/>
    <property type="evidence" value="ECO:0007669"/>
    <property type="project" value="UniProtKB-UniPathway"/>
</dbReference>
<sequence length="285" mass="30707">MNVIVISRPGALVTALLSQFAARGRASINVSFDEVAGLGDELLRGALVIDADALSFLQRNVAFANAEHQRLLDLRQAFLSRCRVLAVPYLLLSDGRVFGARGDEGITFYEADKPDAKCIAGEQFATVECALVASEASGLVLRTGPLIAVQEGNFLRDCLLTMRDGETLRLNDAQVSYPTPVADLARVVSGLVDQISCGAVCGGVYHYCSSGGASAYEFAEVVCAFASQFVAPMAGLEVDEEGATWCPEVPELSCERILQDFGIKRLPWRAYLPRMIKTVCEETSK</sequence>
<dbReference type="Pfam" id="PF04321">
    <property type="entry name" value="RmlD_sub_bind"/>
    <property type="match status" value="1"/>
</dbReference>
<dbReference type="InterPro" id="IPR005913">
    <property type="entry name" value="dTDP_dehydrorham_reduct"/>
</dbReference>
<dbReference type="SUPFAM" id="SSF51735">
    <property type="entry name" value="NAD(P)-binding Rossmann-fold domains"/>
    <property type="match status" value="1"/>
</dbReference>
<keyword evidence="6" id="KW-0560">Oxidoreductase</keyword>
<comment type="similarity">
    <text evidence="2 6">Belongs to the dTDP-4-dehydrorhamnose reductase family.</text>
</comment>
<reference evidence="8 9" key="1">
    <citation type="submission" date="2015-12" db="EMBL/GenBank/DDBJ databases">
        <authorList>
            <person name="Shamseldin A."/>
            <person name="Moawad H."/>
            <person name="Abd El-Rahim W.M."/>
            <person name="Sadowsky M.J."/>
        </authorList>
    </citation>
    <scope>NUCLEOTIDE SEQUENCE [LARGE SCALE GENOMIC DNA]</scope>
    <source>
        <strain evidence="8 9">SM2</strain>
    </source>
</reference>
<evidence type="ECO:0000313" key="8">
    <source>
        <dbReference type="EMBL" id="AMO67198.1"/>
    </source>
</evidence>
<evidence type="ECO:0000256" key="3">
    <source>
        <dbReference type="ARBA" id="ARBA00012929"/>
    </source>
</evidence>
<dbReference type="InterPro" id="IPR036291">
    <property type="entry name" value="NAD(P)-bd_dom_sf"/>
</dbReference>
<dbReference type="STRING" id="1470434.AZF00_02285"/>
<comment type="cofactor">
    <cofactor evidence="6">
        <name>Mg(2+)</name>
        <dbReference type="ChEBI" id="CHEBI:18420"/>
    </cofactor>
    <text evidence="6">Binds 1 Mg(2+) ion per monomer.</text>
</comment>
<dbReference type="Proteomes" id="UP000074119">
    <property type="component" value="Chromosome"/>
</dbReference>
<dbReference type="PANTHER" id="PTHR10491:SF4">
    <property type="entry name" value="METHIONINE ADENOSYLTRANSFERASE 2 SUBUNIT BETA"/>
    <property type="match status" value="1"/>
</dbReference>
<dbReference type="RefSeq" id="WP_062382932.1">
    <property type="nucleotide sequence ID" value="NZ_CP014544.1"/>
</dbReference>
<dbReference type="EMBL" id="CP014544">
    <property type="protein sequence ID" value="AMO67198.1"/>
    <property type="molecule type" value="Genomic_DNA"/>
</dbReference>
<feature type="domain" description="RmlD-like substrate binding" evidence="7">
    <location>
        <begin position="81"/>
        <end position="279"/>
    </location>
</feature>
<evidence type="ECO:0000313" key="9">
    <source>
        <dbReference type="Proteomes" id="UP000074119"/>
    </source>
</evidence>
<dbReference type="EC" id="1.1.1.133" evidence="3 6"/>
<dbReference type="Gene3D" id="3.40.50.720">
    <property type="entry name" value="NAD(P)-binding Rossmann-like Domain"/>
    <property type="match status" value="1"/>
</dbReference>
<evidence type="ECO:0000256" key="4">
    <source>
        <dbReference type="ARBA" id="ARBA00017099"/>
    </source>
</evidence>
<organism evidence="8 9">
    <name type="scientific">Zhongshania aliphaticivorans</name>
    <dbReference type="NCBI Taxonomy" id="1470434"/>
    <lineage>
        <taxon>Bacteria</taxon>
        <taxon>Pseudomonadati</taxon>
        <taxon>Pseudomonadota</taxon>
        <taxon>Gammaproteobacteria</taxon>
        <taxon>Cellvibrionales</taxon>
        <taxon>Spongiibacteraceae</taxon>
        <taxon>Zhongshania</taxon>
    </lineage>
</organism>